<dbReference type="InterPro" id="IPR002645">
    <property type="entry name" value="STAS_dom"/>
</dbReference>
<dbReference type="InterPro" id="IPR003658">
    <property type="entry name" value="Anti-sigma_ant"/>
</dbReference>
<dbReference type="CDD" id="cd07043">
    <property type="entry name" value="STAS_anti-anti-sigma_factors"/>
    <property type="match status" value="1"/>
</dbReference>
<evidence type="ECO:0000313" key="5">
    <source>
        <dbReference type="Proteomes" id="UP000500857"/>
    </source>
</evidence>
<evidence type="ECO:0000313" key="4">
    <source>
        <dbReference type="EMBL" id="QIZ72725.1"/>
    </source>
</evidence>
<dbReference type="Proteomes" id="UP000500857">
    <property type="component" value="Chromosome"/>
</dbReference>
<feature type="domain" description="STAS" evidence="3">
    <location>
        <begin position="10"/>
        <end position="111"/>
    </location>
</feature>
<dbReference type="GO" id="GO:0043856">
    <property type="term" value="F:anti-sigma factor antagonist activity"/>
    <property type="evidence" value="ECO:0007669"/>
    <property type="project" value="InterPro"/>
</dbReference>
<accession>A0A6H1U247</accession>
<dbReference type="PANTHER" id="PTHR33495:SF2">
    <property type="entry name" value="ANTI-SIGMA FACTOR ANTAGONIST TM_1081-RELATED"/>
    <property type="match status" value="1"/>
</dbReference>
<keyword evidence="5" id="KW-1185">Reference proteome</keyword>
<gene>
    <name evidence="4" type="ORF">HCG48_20765</name>
</gene>
<dbReference type="AlphaFoldDB" id="A0A6H1U247"/>
<evidence type="ECO:0000256" key="1">
    <source>
        <dbReference type="ARBA" id="ARBA00009013"/>
    </source>
</evidence>
<dbReference type="SUPFAM" id="SSF52091">
    <property type="entry name" value="SpoIIaa-like"/>
    <property type="match status" value="1"/>
</dbReference>
<dbReference type="PANTHER" id="PTHR33495">
    <property type="entry name" value="ANTI-SIGMA FACTOR ANTAGONIST TM_1081-RELATED-RELATED"/>
    <property type="match status" value="1"/>
</dbReference>
<dbReference type="KEGG" id="oxy:HCG48_20765"/>
<dbReference type="Pfam" id="PF01740">
    <property type="entry name" value="STAS"/>
    <property type="match status" value="1"/>
</dbReference>
<comment type="similarity">
    <text evidence="1 2">Belongs to the anti-sigma-factor antagonist family.</text>
</comment>
<dbReference type="Gene3D" id="3.30.750.24">
    <property type="entry name" value="STAS domain"/>
    <property type="match status" value="1"/>
</dbReference>
<dbReference type="InterPro" id="IPR036513">
    <property type="entry name" value="STAS_dom_sf"/>
</dbReference>
<name>A0A6H1U247_9CYAN</name>
<dbReference type="EMBL" id="CP051167">
    <property type="protein sequence ID" value="QIZ72725.1"/>
    <property type="molecule type" value="Genomic_DNA"/>
</dbReference>
<reference evidence="4 5" key="1">
    <citation type="submission" date="2020-04" db="EMBL/GenBank/DDBJ databases">
        <authorList>
            <person name="Basu S."/>
            <person name="Maruthanayagam V."/>
            <person name="Chakraborty S."/>
            <person name="Pramanik A."/>
            <person name="Mukherjee J."/>
            <person name="Brink B."/>
        </authorList>
    </citation>
    <scope>NUCLEOTIDE SEQUENCE [LARGE SCALE GENOMIC DNA]</scope>
    <source>
        <strain evidence="4 5">AP17</strain>
    </source>
</reference>
<protein>
    <recommendedName>
        <fullName evidence="2">Anti-sigma factor antagonist</fullName>
    </recommendedName>
</protein>
<dbReference type="PROSITE" id="PS50801">
    <property type="entry name" value="STAS"/>
    <property type="match status" value="1"/>
</dbReference>
<proteinExistence type="inferred from homology"/>
<evidence type="ECO:0000256" key="2">
    <source>
        <dbReference type="RuleBase" id="RU003749"/>
    </source>
</evidence>
<dbReference type="RefSeq" id="WP_168570872.1">
    <property type="nucleotide sequence ID" value="NZ_CP051167.1"/>
</dbReference>
<evidence type="ECO:0000259" key="3">
    <source>
        <dbReference type="PROSITE" id="PS50801"/>
    </source>
</evidence>
<organism evidence="4 5">
    <name type="scientific">Oxynema aestuarii AP17</name>
    <dbReference type="NCBI Taxonomy" id="2064643"/>
    <lineage>
        <taxon>Bacteria</taxon>
        <taxon>Bacillati</taxon>
        <taxon>Cyanobacteriota</taxon>
        <taxon>Cyanophyceae</taxon>
        <taxon>Oscillatoriophycideae</taxon>
        <taxon>Oscillatoriales</taxon>
        <taxon>Oscillatoriaceae</taxon>
        <taxon>Oxynema</taxon>
        <taxon>Oxynema aestuarii</taxon>
    </lineage>
</organism>
<dbReference type="NCBIfam" id="TIGR00377">
    <property type="entry name" value="ant_ant_sig"/>
    <property type="match status" value="1"/>
</dbReference>
<sequence length="124" mass="13945">MASQKSIEPVVLHLSERLDSQTGNQLHQQVLQNRPERVRLFAIDMGDVSFADSSGLFALVGTLRTARDRGSRLVLFNLKASVRVIFEISQLDLVFEIFDNYEAMADFLHAEGILLKTKRDLIAA</sequence>